<protein>
    <submittedName>
        <fullName evidence="2">Uncharacterized protein</fullName>
    </submittedName>
</protein>
<dbReference type="Proteomes" id="UP000250235">
    <property type="component" value="Unassembled WGS sequence"/>
</dbReference>
<feature type="compositionally biased region" description="Acidic residues" evidence="1">
    <location>
        <begin position="335"/>
        <end position="352"/>
    </location>
</feature>
<name>A0A2Z7C5D4_9LAMI</name>
<feature type="region of interest" description="Disordered" evidence="1">
    <location>
        <begin position="116"/>
        <end position="242"/>
    </location>
</feature>
<evidence type="ECO:0000313" key="2">
    <source>
        <dbReference type="EMBL" id="KZV39640.1"/>
    </source>
</evidence>
<feature type="region of interest" description="Disordered" evidence="1">
    <location>
        <begin position="318"/>
        <end position="363"/>
    </location>
</feature>
<evidence type="ECO:0000256" key="1">
    <source>
        <dbReference type="SAM" id="MobiDB-lite"/>
    </source>
</evidence>
<feature type="compositionally biased region" description="Basic residues" evidence="1">
    <location>
        <begin position="130"/>
        <end position="149"/>
    </location>
</feature>
<reference evidence="2 3" key="1">
    <citation type="journal article" date="2015" name="Proc. Natl. Acad. Sci. U.S.A.">
        <title>The resurrection genome of Boea hygrometrica: A blueprint for survival of dehydration.</title>
        <authorList>
            <person name="Xiao L."/>
            <person name="Yang G."/>
            <person name="Zhang L."/>
            <person name="Yang X."/>
            <person name="Zhao S."/>
            <person name="Ji Z."/>
            <person name="Zhou Q."/>
            <person name="Hu M."/>
            <person name="Wang Y."/>
            <person name="Chen M."/>
            <person name="Xu Y."/>
            <person name="Jin H."/>
            <person name="Xiao X."/>
            <person name="Hu G."/>
            <person name="Bao F."/>
            <person name="Hu Y."/>
            <person name="Wan P."/>
            <person name="Li L."/>
            <person name="Deng X."/>
            <person name="Kuang T."/>
            <person name="Xiang C."/>
            <person name="Zhu J.K."/>
            <person name="Oliver M.J."/>
            <person name="He Y."/>
        </authorList>
    </citation>
    <scope>NUCLEOTIDE SEQUENCE [LARGE SCALE GENOMIC DNA]</scope>
    <source>
        <strain evidence="3">cv. XS01</strain>
    </source>
</reference>
<gene>
    <name evidence="2" type="ORF">F511_32952</name>
</gene>
<evidence type="ECO:0000313" key="3">
    <source>
        <dbReference type="Proteomes" id="UP000250235"/>
    </source>
</evidence>
<sequence length="363" mass="39917">MYSSTESPVRSVVNVVDSNPESPEVKGPWLPDQAELGSKSTPWYEEKSSNLRSSDIPFIKENGGMFDKFEVVIPCLEERAHLPPRGFHTFYINQLEMGLYERMGKTAMLKALEEAETGSTGAAAPPTKVEKKRKASAEKKARHQRKKKGASTSEARPAPIVEKSRASMPPITMTEERPDLTPVITIPEASSPERGPTKEAGPGRVPPLASHEPSERRGTSDGTSKTRPSHPARAAGGEKEALEAEKVAMRLDLDETKSRAEEKIGCLRSEATNAWDLRKEEFLNSSEFDTPCANKSLAYFNIGFESCVAQFRANGYSEEEHPDPILDVNKALQEMPDDDEEAEDEAEEDASGDEATPQSSPQQ</sequence>
<organism evidence="2 3">
    <name type="scientific">Dorcoceras hygrometricum</name>
    <dbReference type="NCBI Taxonomy" id="472368"/>
    <lineage>
        <taxon>Eukaryota</taxon>
        <taxon>Viridiplantae</taxon>
        <taxon>Streptophyta</taxon>
        <taxon>Embryophyta</taxon>
        <taxon>Tracheophyta</taxon>
        <taxon>Spermatophyta</taxon>
        <taxon>Magnoliopsida</taxon>
        <taxon>eudicotyledons</taxon>
        <taxon>Gunneridae</taxon>
        <taxon>Pentapetalae</taxon>
        <taxon>asterids</taxon>
        <taxon>lamiids</taxon>
        <taxon>Lamiales</taxon>
        <taxon>Gesneriaceae</taxon>
        <taxon>Didymocarpoideae</taxon>
        <taxon>Trichosporeae</taxon>
        <taxon>Loxocarpinae</taxon>
        <taxon>Dorcoceras</taxon>
    </lineage>
</organism>
<feature type="region of interest" description="Disordered" evidence="1">
    <location>
        <begin position="1"/>
        <end position="42"/>
    </location>
</feature>
<proteinExistence type="predicted"/>
<keyword evidence="3" id="KW-1185">Reference proteome</keyword>
<dbReference type="AlphaFoldDB" id="A0A2Z7C5D4"/>
<dbReference type="EMBL" id="KV000906">
    <property type="protein sequence ID" value="KZV39640.1"/>
    <property type="molecule type" value="Genomic_DNA"/>
</dbReference>
<feature type="compositionally biased region" description="Low complexity" evidence="1">
    <location>
        <begin position="117"/>
        <end position="127"/>
    </location>
</feature>
<accession>A0A2Z7C5D4</accession>
<dbReference type="OrthoDB" id="1752359at2759"/>